<keyword evidence="1" id="KW-0812">Transmembrane</keyword>
<evidence type="ECO:0000313" key="2">
    <source>
        <dbReference type="EMBL" id="KAF8569658.1"/>
    </source>
</evidence>
<keyword evidence="3" id="KW-1185">Reference proteome</keyword>
<name>A0A8T0DRG5_9TREM</name>
<organism evidence="2 3">
    <name type="scientific">Paragonimus westermani</name>
    <dbReference type="NCBI Taxonomy" id="34504"/>
    <lineage>
        <taxon>Eukaryota</taxon>
        <taxon>Metazoa</taxon>
        <taxon>Spiralia</taxon>
        <taxon>Lophotrochozoa</taxon>
        <taxon>Platyhelminthes</taxon>
        <taxon>Trematoda</taxon>
        <taxon>Digenea</taxon>
        <taxon>Plagiorchiida</taxon>
        <taxon>Troglotremata</taxon>
        <taxon>Troglotrematidae</taxon>
        <taxon>Paragonimus</taxon>
    </lineage>
</organism>
<feature type="transmembrane region" description="Helical" evidence="1">
    <location>
        <begin position="190"/>
        <end position="211"/>
    </location>
</feature>
<keyword evidence="1" id="KW-0472">Membrane</keyword>
<dbReference type="AlphaFoldDB" id="A0A8T0DRG5"/>
<accession>A0A8T0DRG5</accession>
<dbReference type="Proteomes" id="UP000699462">
    <property type="component" value="Unassembled WGS sequence"/>
</dbReference>
<protein>
    <submittedName>
        <fullName evidence="2">Uncharacterized protein</fullName>
    </submittedName>
</protein>
<dbReference type="OrthoDB" id="6254141at2759"/>
<keyword evidence="1" id="KW-1133">Transmembrane helix</keyword>
<proteinExistence type="predicted"/>
<gene>
    <name evidence="2" type="ORF">P879_03439</name>
</gene>
<evidence type="ECO:0000313" key="3">
    <source>
        <dbReference type="Proteomes" id="UP000699462"/>
    </source>
</evidence>
<evidence type="ECO:0000256" key="1">
    <source>
        <dbReference type="SAM" id="Phobius"/>
    </source>
</evidence>
<sequence>MVRCCELRLKSCCVVLTRSRLFPFSETSDFLTPVGYTRRSSTIRHSKTRPVGLRKHFMRFLSRLKLGQHFMQNMRRVELNGLRSAPYVYMERLRSFPVEDASMLVKPCSIICDIQESYTSENRLNDSSEIPRNLHVCTVALPPLPLPLAEYISPSPSRIYDQVELYDYYISVVSQWTGAVDLVSSLKLTYLFGPHVSIVSFVYVFFVFFLFSMFNQL</sequence>
<comment type="caution">
    <text evidence="2">The sequence shown here is derived from an EMBL/GenBank/DDBJ whole genome shotgun (WGS) entry which is preliminary data.</text>
</comment>
<dbReference type="EMBL" id="JTDF01001702">
    <property type="protein sequence ID" value="KAF8569658.1"/>
    <property type="molecule type" value="Genomic_DNA"/>
</dbReference>
<reference evidence="2 3" key="1">
    <citation type="submission" date="2019-07" db="EMBL/GenBank/DDBJ databases">
        <title>Annotation for the trematode Paragonimus westermani.</title>
        <authorList>
            <person name="Choi Y.-J."/>
        </authorList>
    </citation>
    <scope>NUCLEOTIDE SEQUENCE [LARGE SCALE GENOMIC DNA]</scope>
    <source>
        <strain evidence="2">180907_Pwestermani</strain>
    </source>
</reference>